<dbReference type="AlphaFoldDB" id="A0A6L5HPU5"/>
<proteinExistence type="predicted"/>
<comment type="caution">
    <text evidence="1">The sequence shown here is derived from an EMBL/GenBank/DDBJ whole genome shotgun (WGS) entry which is preliminary data.</text>
</comment>
<reference evidence="1 2" key="1">
    <citation type="submission" date="2019-10" db="EMBL/GenBank/DDBJ databases">
        <title>Evaluation of single-gene subtyping targets for Pseudomonas.</title>
        <authorList>
            <person name="Reichler S.J."/>
            <person name="Orsi R.H."/>
            <person name="Wiedmann M."/>
            <person name="Martin N.H."/>
            <person name="Murphy S.I."/>
        </authorList>
    </citation>
    <scope>NUCLEOTIDE SEQUENCE [LARGE SCALE GENOMIC DNA]</scope>
    <source>
        <strain evidence="1 2">FSL R10-1637</strain>
    </source>
</reference>
<sequence length="336" mass="37736">MNREVRMNHYTALDMPGIRAGLAKFNEVVASRDYEFIPSLQERLTLAAQFLNRDTRGIIDELRMLEVMVDNTDINAITEQCVSLYASGLTREEQTPVIKRLATFFFEKANRIVSHVAETHIKIVHTISEVEALNLEHYSDPLLAFDAARLEALEQQSSAWLAEEAVLRTDKKVIVDAIAVLQSRTWLDHVTDVLPTPEQIEVLVSAVVVRKADAQLVNVAMQRVTTYLKVIDGGIRLSSLVEARNKITDQLNILSAQLKKNSADARVLKAREAKILNHAALVEARAHWVDNMKLVPEGLGAFSARLRSTSVVSEAVMQQTSDELSELLVFLRQIRF</sequence>
<gene>
    <name evidence="1" type="ORF">GHO27_06660</name>
</gene>
<dbReference type="NCBIfam" id="NF033927">
    <property type="entry name" value="alph_xenorhab_B"/>
    <property type="match status" value="1"/>
</dbReference>
<dbReference type="InterPro" id="IPR047760">
    <property type="entry name" value="XaxB-like"/>
</dbReference>
<evidence type="ECO:0000313" key="2">
    <source>
        <dbReference type="Proteomes" id="UP000478064"/>
    </source>
</evidence>
<accession>A0A6L5HPU5</accession>
<name>A0A6L5HPU5_9PSED</name>
<evidence type="ECO:0000313" key="1">
    <source>
        <dbReference type="EMBL" id="MQU05366.1"/>
    </source>
</evidence>
<protein>
    <submittedName>
        <fullName evidence="1">Alpha-xenorhabdolysin family binary toxin subunit B</fullName>
    </submittedName>
</protein>
<dbReference type="EMBL" id="WIVU01000009">
    <property type="protein sequence ID" value="MQU05366.1"/>
    <property type="molecule type" value="Genomic_DNA"/>
</dbReference>
<dbReference type="Proteomes" id="UP000478064">
    <property type="component" value="Unassembled WGS sequence"/>
</dbReference>
<organism evidence="1 2">
    <name type="scientific">Pseudomonas helleri</name>
    <dbReference type="NCBI Taxonomy" id="1608996"/>
    <lineage>
        <taxon>Bacteria</taxon>
        <taxon>Pseudomonadati</taxon>
        <taxon>Pseudomonadota</taxon>
        <taxon>Gammaproteobacteria</taxon>
        <taxon>Pseudomonadales</taxon>
        <taxon>Pseudomonadaceae</taxon>
        <taxon>Pseudomonas</taxon>
    </lineage>
</organism>